<evidence type="ECO:0000256" key="1">
    <source>
        <dbReference type="ARBA" id="ARBA00022801"/>
    </source>
</evidence>
<sequence length="1106" mass="112797">MAPSAAAANAPPPPNATADQLPGQHSSSSSSSSSSKDDGIAGRSSTARAGTSKVAQAAQATATASTPSAPPPPSAKNDDNGKANAPAPAANTLTNILGHYASTARPSTARIDPTAATNTTPIALTIGNLWRYIPLVASAGMSIGSAIASHAIYGPPKKSWGVEMSVFTRIMRDCGQQSEFATIAGLQQFFDLGSLLPVPKDGLITPVTFRVKKRNLKGFLSDADAAEDGKRELTGEWVVTKSTWKRLQSEWRKTSAGTENGTTTSAPAQAASAQAQAQPPLPPGAAAQRSKSVPDVTKGTGTGAAEAAAKPSSGAVNGSARVAPATNGSAQMNGNANSNNDSSRSSNSINTSTSTTASSPAADIKRSASTRNGNSSSSSSGASGRRERIIYYIHGGAYFVMSAATHRPLTISLSKYAECRVFAINYRLAPDTKFPGALHDCVSAWFRLVEDLGIPPKNIVLGADSAGGGLALALLCYLRDEKYELPAGAMLFSPWVDLTLSCDSWDTNAKYDYLPMPPSGSHMNPVHAYLGDDIDKYLTHPYVSPLFADLHGLPPLLIQCGDAEVLRDEGTLLAHKASLAGVSVRHELYEDCVHVFQAFLFLDASRKALQSARHFMRTGLDRPSSVSRSKSKRAAAAAAAAARRSSSKAGPGGTANKASADPKAKLLAEAAAAAASSAEDTGTETEGDEKTAGERMRGTAGAAGAQQSSLLDAATRDRMDAEMRSGMGNVRGQRVEPSTGERERRHHHHHLHHHGSSSRKSGAVMGGAASGKGGNGTAAPAATAAAETSGTKHAGTPVDGDATAPVSKQDSPASSSSSSSSSSDDNDDEDDDDAGEDEDEEFAYARTKKGSIMGGAASSAAAAFKAMQKKKSAQQVHLQQQQQQHQQRSLSSSSLSQLAGDGAERVNAEADADDDVILAAFHPPKAMLTPRMRQSSLSGLPPFYNDFAAATAAAAAANEAGATATTDPSLSSSSSSSTAELSLALDEDAAAAAAAGRNRTSSTPTASAAQSPLDSTSASTSASASASSASSISAGSRPTIGGRQRSSHPQLPHSSRSSAALSSLMESYAANPGVLRTNVWTPAGEGAGVGAGVGGSGSGAGGGGSA</sequence>
<dbReference type="PANTHER" id="PTHR48081">
    <property type="entry name" value="AB HYDROLASE SUPERFAMILY PROTEIN C4A8.06C"/>
    <property type="match status" value="1"/>
</dbReference>
<proteinExistence type="predicted"/>
<feature type="compositionally biased region" description="Low complexity" evidence="2">
    <location>
        <begin position="777"/>
        <end position="791"/>
    </location>
</feature>
<feature type="compositionally biased region" description="Low complexity" evidence="2">
    <location>
        <begin position="624"/>
        <end position="649"/>
    </location>
</feature>
<dbReference type="GO" id="GO:0016787">
    <property type="term" value="F:hydrolase activity"/>
    <property type="evidence" value="ECO:0007669"/>
    <property type="project" value="UniProtKB-KW"/>
</dbReference>
<name>A0AAN6GI11_9BASI</name>
<dbReference type="InterPro" id="IPR029058">
    <property type="entry name" value="AB_hydrolase_fold"/>
</dbReference>
<feature type="compositionally biased region" description="Low complexity" evidence="2">
    <location>
        <begin position="810"/>
        <end position="823"/>
    </location>
</feature>
<feature type="compositionally biased region" description="Acidic residues" evidence="2">
    <location>
        <begin position="824"/>
        <end position="842"/>
    </location>
</feature>
<feature type="compositionally biased region" description="Low complexity" evidence="2">
    <location>
        <begin position="873"/>
        <end position="898"/>
    </location>
</feature>
<feature type="compositionally biased region" description="Low complexity" evidence="2">
    <location>
        <begin position="266"/>
        <end position="288"/>
    </location>
</feature>
<evidence type="ECO:0000313" key="5">
    <source>
        <dbReference type="Proteomes" id="UP001176521"/>
    </source>
</evidence>
<evidence type="ECO:0000256" key="2">
    <source>
        <dbReference type="SAM" id="MobiDB-lite"/>
    </source>
</evidence>
<feature type="compositionally biased region" description="Low complexity" evidence="2">
    <location>
        <begin position="55"/>
        <end position="67"/>
    </location>
</feature>
<feature type="compositionally biased region" description="Basic and acidic residues" evidence="2">
    <location>
        <begin position="714"/>
        <end position="723"/>
    </location>
</feature>
<dbReference type="FunFam" id="3.40.50.1820:FF:000252">
    <property type="entry name" value="Related to calmodulin-dependent protein kinase"/>
    <property type="match status" value="1"/>
</dbReference>
<feature type="compositionally biased region" description="Low complexity" evidence="2">
    <location>
        <begin position="955"/>
        <end position="1036"/>
    </location>
</feature>
<feature type="compositionally biased region" description="Low complexity" evidence="2">
    <location>
        <begin position="700"/>
        <end position="711"/>
    </location>
</feature>
<dbReference type="InterPro" id="IPR050300">
    <property type="entry name" value="GDXG_lipolytic_enzyme"/>
</dbReference>
<dbReference type="Proteomes" id="UP001176521">
    <property type="component" value="Unassembled WGS sequence"/>
</dbReference>
<dbReference type="InterPro" id="IPR013094">
    <property type="entry name" value="AB_hydrolase_3"/>
</dbReference>
<dbReference type="Pfam" id="PF07859">
    <property type="entry name" value="Abhydrolase_3"/>
    <property type="match status" value="1"/>
</dbReference>
<organism evidence="4 5">
    <name type="scientific">Tilletia horrida</name>
    <dbReference type="NCBI Taxonomy" id="155126"/>
    <lineage>
        <taxon>Eukaryota</taxon>
        <taxon>Fungi</taxon>
        <taxon>Dikarya</taxon>
        <taxon>Basidiomycota</taxon>
        <taxon>Ustilaginomycotina</taxon>
        <taxon>Exobasidiomycetes</taxon>
        <taxon>Tilletiales</taxon>
        <taxon>Tilletiaceae</taxon>
        <taxon>Tilletia</taxon>
    </lineage>
</organism>
<feature type="region of interest" description="Disordered" evidence="2">
    <location>
        <begin position="619"/>
        <end position="914"/>
    </location>
</feature>
<feature type="compositionally biased region" description="Gly residues" evidence="2">
    <location>
        <begin position="764"/>
        <end position="776"/>
    </location>
</feature>
<accession>A0AAN6GI11</accession>
<dbReference type="AlphaFoldDB" id="A0AAN6GI11"/>
<evidence type="ECO:0000313" key="4">
    <source>
        <dbReference type="EMBL" id="KAK0535163.1"/>
    </source>
</evidence>
<dbReference type="PANTHER" id="PTHR48081:SF26">
    <property type="entry name" value="ALPHA_BETA HYDROLASE FOLD-3 DOMAIN-CONTAINING PROTEIN"/>
    <property type="match status" value="1"/>
</dbReference>
<reference evidence="4" key="1">
    <citation type="journal article" date="2023" name="PhytoFront">
        <title>Draft Genome Resources of Seven Strains of Tilletia horrida, Causal Agent of Kernel Smut of Rice.</title>
        <authorList>
            <person name="Khanal S."/>
            <person name="Antony Babu S."/>
            <person name="Zhou X.G."/>
        </authorList>
    </citation>
    <scope>NUCLEOTIDE SEQUENCE</scope>
    <source>
        <strain evidence="4">TX3</strain>
    </source>
</reference>
<feature type="compositionally biased region" description="Low complexity" evidence="2">
    <location>
        <begin position="329"/>
        <end position="382"/>
    </location>
</feature>
<feature type="compositionally biased region" description="Polar residues" evidence="2">
    <location>
        <begin position="255"/>
        <end position="265"/>
    </location>
</feature>
<feature type="compositionally biased region" description="Basic and acidic residues" evidence="2">
    <location>
        <begin position="688"/>
        <end position="697"/>
    </location>
</feature>
<feature type="region of interest" description="Disordered" evidence="2">
    <location>
        <begin position="955"/>
        <end position="1060"/>
    </location>
</feature>
<keyword evidence="1" id="KW-0378">Hydrolase</keyword>
<feature type="compositionally biased region" description="Low complexity" evidence="2">
    <location>
        <begin position="667"/>
        <end position="680"/>
    </location>
</feature>
<comment type="caution">
    <text evidence="4">The sequence shown here is derived from an EMBL/GenBank/DDBJ whole genome shotgun (WGS) entry which is preliminary data.</text>
</comment>
<feature type="region of interest" description="Disordered" evidence="2">
    <location>
        <begin position="1078"/>
        <end position="1106"/>
    </location>
</feature>
<feature type="region of interest" description="Disordered" evidence="2">
    <location>
        <begin position="249"/>
        <end position="382"/>
    </location>
</feature>
<dbReference type="Gene3D" id="3.40.50.1820">
    <property type="entry name" value="alpha/beta hydrolase"/>
    <property type="match status" value="1"/>
</dbReference>
<protein>
    <recommendedName>
        <fullName evidence="3">Alpha/beta hydrolase fold-3 domain-containing protein</fullName>
    </recommendedName>
</protein>
<feature type="compositionally biased region" description="Low complexity" evidence="2">
    <location>
        <begin position="297"/>
        <end position="315"/>
    </location>
</feature>
<dbReference type="EMBL" id="JAPDMQ010000101">
    <property type="protein sequence ID" value="KAK0535163.1"/>
    <property type="molecule type" value="Genomic_DNA"/>
</dbReference>
<keyword evidence="5" id="KW-1185">Reference proteome</keyword>
<feature type="domain" description="Alpha/beta hydrolase fold-3" evidence="3">
    <location>
        <begin position="391"/>
        <end position="597"/>
    </location>
</feature>
<dbReference type="SUPFAM" id="SSF53474">
    <property type="entry name" value="alpha/beta-Hydrolases"/>
    <property type="match status" value="1"/>
</dbReference>
<gene>
    <name evidence="4" type="ORF">OC842_002392</name>
</gene>
<feature type="compositionally biased region" description="Gly residues" evidence="2">
    <location>
        <begin position="1085"/>
        <end position="1106"/>
    </location>
</feature>
<feature type="compositionally biased region" description="Low complexity" evidence="2">
    <location>
        <begin position="850"/>
        <end position="866"/>
    </location>
</feature>
<feature type="region of interest" description="Disordered" evidence="2">
    <location>
        <begin position="1"/>
        <end position="89"/>
    </location>
</feature>
<evidence type="ECO:0000259" key="3">
    <source>
        <dbReference type="Pfam" id="PF07859"/>
    </source>
</evidence>
<feature type="compositionally biased region" description="Basic residues" evidence="2">
    <location>
        <begin position="744"/>
        <end position="757"/>
    </location>
</feature>